<keyword evidence="3" id="KW-1185">Reference proteome</keyword>
<protein>
    <submittedName>
        <fullName evidence="2">RidA family protein</fullName>
    </submittedName>
</protein>
<accession>A0ABX8BFW4</accession>
<dbReference type="RefSeq" id="WP_220562221.1">
    <property type="nucleotide sequence ID" value="NZ_CP074133.1"/>
</dbReference>
<evidence type="ECO:0000256" key="1">
    <source>
        <dbReference type="SAM" id="MobiDB-lite"/>
    </source>
</evidence>
<dbReference type="Pfam" id="PF01042">
    <property type="entry name" value="Ribonuc_L-PSP"/>
    <property type="match status" value="1"/>
</dbReference>
<dbReference type="PANTHER" id="PTHR43857:SF1">
    <property type="entry name" value="YJGH FAMILY PROTEIN"/>
    <property type="match status" value="1"/>
</dbReference>
<dbReference type="Proteomes" id="UP000676079">
    <property type="component" value="Chromosome"/>
</dbReference>
<dbReference type="InterPro" id="IPR006175">
    <property type="entry name" value="YjgF/YER057c/UK114"/>
</dbReference>
<feature type="compositionally biased region" description="Acidic residues" evidence="1">
    <location>
        <begin position="142"/>
        <end position="157"/>
    </location>
</feature>
<dbReference type="Gene3D" id="3.30.1330.40">
    <property type="entry name" value="RutC-like"/>
    <property type="match status" value="1"/>
</dbReference>
<proteinExistence type="predicted"/>
<dbReference type="PANTHER" id="PTHR43857">
    <property type="entry name" value="BLR7761 PROTEIN"/>
    <property type="match status" value="1"/>
</dbReference>
<dbReference type="InterPro" id="IPR035959">
    <property type="entry name" value="RutC-like_sf"/>
</dbReference>
<reference evidence="2 3" key="1">
    <citation type="submission" date="2021-05" db="EMBL/GenBank/DDBJ databases">
        <title>Direct Submission.</title>
        <authorList>
            <person name="Li K."/>
            <person name="Gao J."/>
        </authorList>
    </citation>
    <scope>NUCLEOTIDE SEQUENCE [LARGE SCALE GENOMIC DNA]</scope>
    <source>
        <strain evidence="2 3">Mg02</strain>
    </source>
</reference>
<evidence type="ECO:0000313" key="3">
    <source>
        <dbReference type="Proteomes" id="UP000676079"/>
    </source>
</evidence>
<dbReference type="EMBL" id="CP074133">
    <property type="protein sequence ID" value="QUX21026.1"/>
    <property type="molecule type" value="Genomic_DNA"/>
</dbReference>
<dbReference type="SUPFAM" id="SSF55298">
    <property type="entry name" value="YjgF-like"/>
    <property type="match status" value="1"/>
</dbReference>
<organism evidence="2 3">
    <name type="scientific">Nocardiopsis changdeensis</name>
    <dbReference type="NCBI Taxonomy" id="2831969"/>
    <lineage>
        <taxon>Bacteria</taxon>
        <taxon>Bacillati</taxon>
        <taxon>Actinomycetota</taxon>
        <taxon>Actinomycetes</taxon>
        <taxon>Streptosporangiales</taxon>
        <taxon>Nocardiopsidaceae</taxon>
        <taxon>Nocardiopsis</taxon>
    </lineage>
</organism>
<evidence type="ECO:0000313" key="2">
    <source>
        <dbReference type="EMBL" id="QUX21026.1"/>
    </source>
</evidence>
<name>A0ABX8BFW4_9ACTN</name>
<feature type="region of interest" description="Disordered" evidence="1">
    <location>
        <begin position="141"/>
        <end position="182"/>
    </location>
</feature>
<gene>
    <name evidence="2" type="ORF">KGD84_21570</name>
</gene>
<sequence length="182" mass="19524">MDTTPHQIVNPLTLADPVGFSHALVVTPGKVVHIGGQIARRSDGVVAGDGVVQQFDRALGNVVEALRAAGAVPEHVVDMRIYTTAMRSYRVSSNTIGSVYRRHMGRYYPPMTVVGVTELMEPEALVEIVCTAVVPDVRDAAELDEDDETREMLESIEESSGPGVTASPGTEDPGDLRERSPA</sequence>
<dbReference type="CDD" id="cd00448">
    <property type="entry name" value="YjgF_YER057c_UK114_family"/>
    <property type="match status" value="1"/>
</dbReference>